<dbReference type="GO" id="GO:0005525">
    <property type="term" value="F:GTP binding"/>
    <property type="evidence" value="ECO:0007669"/>
    <property type="project" value="UniProtKB-KW"/>
</dbReference>
<dbReference type="PROSITE" id="PS51421">
    <property type="entry name" value="RAS"/>
    <property type="match status" value="1"/>
</dbReference>
<evidence type="ECO:0000259" key="8">
    <source>
        <dbReference type="Pfam" id="PF03184"/>
    </source>
</evidence>
<keyword evidence="6" id="KW-0449">Lipoprotein</keyword>
<gene>
    <name evidence="9" type="ORF">OXX778_LOCUS15357</name>
</gene>
<evidence type="ECO:0000256" key="4">
    <source>
        <dbReference type="ARBA" id="ARBA00023134"/>
    </source>
</evidence>
<evidence type="ECO:0000313" key="9">
    <source>
        <dbReference type="EMBL" id="CAF0979821.1"/>
    </source>
</evidence>
<keyword evidence="3" id="KW-0488">Methylation</keyword>
<proteinExistence type="predicted"/>
<evidence type="ECO:0000256" key="3">
    <source>
        <dbReference type="ARBA" id="ARBA00022481"/>
    </source>
</evidence>
<protein>
    <recommendedName>
        <fullName evidence="8">DDE-1 domain-containing protein</fullName>
    </recommendedName>
</protein>
<dbReference type="EMBL" id="CAJNOC010003371">
    <property type="protein sequence ID" value="CAF0979821.1"/>
    <property type="molecule type" value="Genomic_DNA"/>
</dbReference>
<dbReference type="GO" id="GO:0007165">
    <property type="term" value="P:signal transduction"/>
    <property type="evidence" value="ECO:0007669"/>
    <property type="project" value="TreeGrafter"/>
</dbReference>
<comment type="subcellular location">
    <subcellularLocation>
        <location evidence="1">Cell membrane</location>
        <topology evidence="1">Lipid-anchor</topology>
    </subcellularLocation>
</comment>
<dbReference type="InterPro" id="IPR052236">
    <property type="entry name" value="Small_GTPase_RasD"/>
</dbReference>
<dbReference type="GO" id="GO:0005886">
    <property type="term" value="C:plasma membrane"/>
    <property type="evidence" value="ECO:0007669"/>
    <property type="project" value="UniProtKB-SubCell"/>
</dbReference>
<keyword evidence="4" id="KW-0547">Nucleotide-binding</keyword>
<sequence>MTGDLFVLVFSIDDIDSYLQVKQLTELIVELKKSKQDQRNSTVPILILANKLDYLLESRITQRCVDSSDTQQFVSSFKSCLYSEISCKTSFGLDNGFEKLFNLANLPIEMIPSKHRRVSLNLDLTKPQFSRQLCTQQSSDPFVINNQTHDIKKNHKITNDSNSFVTGNGNSSSNSIQVDREGSFKSTAKKSFRKMTFRKHLTEACGTVWLNARRPSIRAELKLLQVKSNGKFTFNQSGLARNNVKKQLIRKYKQPRCFKNIRLTNLPVKYRFNTIAWMNSSVWFEWLKWLDLQFKHKIFLLVDNFPAHLPPNTTSFLHQLDSGIINSFKYKAIQFIDEAWDEVSSNTIYNCFQKTGMLPDSIPNDNHQVDHDSVILGNLLAKFKDEYIEKNFACLIDDPCEYINIDAELPPFEFVTNEDMGF</sequence>
<keyword evidence="10" id="KW-1185">Reference proteome</keyword>
<dbReference type="GO" id="GO:0031681">
    <property type="term" value="F:G-protein beta-subunit binding"/>
    <property type="evidence" value="ECO:0007669"/>
    <property type="project" value="TreeGrafter"/>
</dbReference>
<evidence type="ECO:0000256" key="1">
    <source>
        <dbReference type="ARBA" id="ARBA00004193"/>
    </source>
</evidence>
<accession>A0A814F1Q6</accession>
<dbReference type="Proteomes" id="UP000663879">
    <property type="component" value="Unassembled WGS sequence"/>
</dbReference>
<reference evidence="9" key="1">
    <citation type="submission" date="2021-02" db="EMBL/GenBank/DDBJ databases">
        <authorList>
            <person name="Nowell W R."/>
        </authorList>
    </citation>
    <scope>NUCLEOTIDE SEQUENCE</scope>
    <source>
        <strain evidence="9">Ploen Becks lab</strain>
    </source>
</reference>
<evidence type="ECO:0000256" key="2">
    <source>
        <dbReference type="ARBA" id="ARBA00022475"/>
    </source>
</evidence>
<organism evidence="9 10">
    <name type="scientific">Brachionus calyciflorus</name>
    <dbReference type="NCBI Taxonomy" id="104777"/>
    <lineage>
        <taxon>Eukaryota</taxon>
        <taxon>Metazoa</taxon>
        <taxon>Spiralia</taxon>
        <taxon>Gnathifera</taxon>
        <taxon>Rotifera</taxon>
        <taxon>Eurotatoria</taxon>
        <taxon>Monogononta</taxon>
        <taxon>Pseudotrocha</taxon>
        <taxon>Ploima</taxon>
        <taxon>Brachionidae</taxon>
        <taxon>Brachionus</taxon>
    </lineage>
</organism>
<dbReference type="PANTHER" id="PTHR46149:SF3">
    <property type="entry name" value="MIP08469P"/>
    <property type="match status" value="1"/>
</dbReference>
<dbReference type="InterPro" id="IPR027417">
    <property type="entry name" value="P-loop_NTPase"/>
</dbReference>
<feature type="region of interest" description="Disordered" evidence="7">
    <location>
        <begin position="157"/>
        <end position="180"/>
    </location>
</feature>
<evidence type="ECO:0000256" key="6">
    <source>
        <dbReference type="ARBA" id="ARBA00023288"/>
    </source>
</evidence>
<feature type="domain" description="DDE-1" evidence="8">
    <location>
        <begin position="245"/>
        <end position="313"/>
    </location>
</feature>
<dbReference type="GO" id="GO:0003676">
    <property type="term" value="F:nucleic acid binding"/>
    <property type="evidence" value="ECO:0007669"/>
    <property type="project" value="InterPro"/>
</dbReference>
<evidence type="ECO:0000313" key="10">
    <source>
        <dbReference type="Proteomes" id="UP000663879"/>
    </source>
</evidence>
<dbReference type="Pfam" id="PF03184">
    <property type="entry name" value="DDE_1"/>
    <property type="match status" value="1"/>
</dbReference>
<comment type="caution">
    <text evidence="9">The sequence shown here is derived from an EMBL/GenBank/DDBJ whole genome shotgun (WGS) entry which is preliminary data.</text>
</comment>
<dbReference type="GO" id="GO:0003924">
    <property type="term" value="F:GTPase activity"/>
    <property type="evidence" value="ECO:0007669"/>
    <property type="project" value="InterPro"/>
</dbReference>
<dbReference type="Pfam" id="PF00071">
    <property type="entry name" value="Ras"/>
    <property type="match status" value="1"/>
</dbReference>
<keyword evidence="4" id="KW-0342">GTP-binding</keyword>
<dbReference type="AlphaFoldDB" id="A0A814F1Q6"/>
<keyword evidence="2" id="KW-1003">Cell membrane</keyword>
<feature type="compositionally biased region" description="Polar residues" evidence="7">
    <location>
        <begin position="159"/>
        <end position="177"/>
    </location>
</feature>
<dbReference type="SMART" id="SM00173">
    <property type="entry name" value="RAS"/>
    <property type="match status" value="1"/>
</dbReference>
<dbReference type="InterPro" id="IPR004875">
    <property type="entry name" value="DDE_SF_endonuclease_dom"/>
</dbReference>
<evidence type="ECO:0000256" key="7">
    <source>
        <dbReference type="SAM" id="MobiDB-lite"/>
    </source>
</evidence>
<dbReference type="PROSITE" id="PS51419">
    <property type="entry name" value="RAB"/>
    <property type="match status" value="1"/>
</dbReference>
<dbReference type="OrthoDB" id="125347at2759"/>
<dbReference type="PANTHER" id="PTHR46149">
    <property type="entry name" value="MIP08469P"/>
    <property type="match status" value="1"/>
</dbReference>
<dbReference type="SUPFAM" id="SSF52540">
    <property type="entry name" value="P-loop containing nucleoside triphosphate hydrolases"/>
    <property type="match status" value="1"/>
</dbReference>
<dbReference type="Gene3D" id="3.40.50.300">
    <property type="entry name" value="P-loop containing nucleotide triphosphate hydrolases"/>
    <property type="match status" value="1"/>
</dbReference>
<dbReference type="InterPro" id="IPR001806">
    <property type="entry name" value="Small_GTPase"/>
</dbReference>
<evidence type="ECO:0000256" key="5">
    <source>
        <dbReference type="ARBA" id="ARBA00023136"/>
    </source>
</evidence>
<name>A0A814F1Q6_9BILA</name>
<keyword evidence="5" id="KW-0472">Membrane</keyword>